<dbReference type="GO" id="GO:0005840">
    <property type="term" value="C:ribosome"/>
    <property type="evidence" value="ECO:0007669"/>
    <property type="project" value="UniProtKB-KW"/>
</dbReference>
<evidence type="ECO:0000313" key="8">
    <source>
        <dbReference type="Proteomes" id="UP000001554"/>
    </source>
</evidence>
<evidence type="ECO:0000256" key="6">
    <source>
        <dbReference type="ARBA" id="ARBA00035275"/>
    </source>
</evidence>
<organism evidence="8 9">
    <name type="scientific">Branchiostoma floridae</name>
    <name type="common">Florida lancelet</name>
    <name type="synonym">Amphioxus</name>
    <dbReference type="NCBI Taxonomy" id="7739"/>
    <lineage>
        <taxon>Eukaryota</taxon>
        <taxon>Metazoa</taxon>
        <taxon>Chordata</taxon>
        <taxon>Cephalochordata</taxon>
        <taxon>Leptocardii</taxon>
        <taxon>Amphioxiformes</taxon>
        <taxon>Branchiostomatidae</taxon>
        <taxon>Branchiostoma</taxon>
    </lineage>
</organism>
<dbReference type="InterPro" id="IPR052008">
    <property type="entry name" value="Mitoribosomal_protein_bL33"/>
</dbReference>
<dbReference type="PANTHER" id="PTHR47037:SF1">
    <property type="entry name" value="LARGE RIBOSOMAL SUBUNIT PROTEIN BL33M"/>
    <property type="match status" value="1"/>
</dbReference>
<keyword evidence="8" id="KW-1185">Reference proteome</keyword>
<evidence type="ECO:0000256" key="7">
    <source>
        <dbReference type="ARBA" id="ARBA00035436"/>
    </source>
</evidence>
<reference evidence="8" key="1">
    <citation type="journal article" date="2020" name="Nat. Ecol. Evol.">
        <title>Deeply conserved synteny resolves early events in vertebrate evolution.</title>
        <authorList>
            <person name="Simakov O."/>
            <person name="Marletaz F."/>
            <person name="Yue J.X."/>
            <person name="O'Connell B."/>
            <person name="Jenkins J."/>
            <person name="Brandt A."/>
            <person name="Calef R."/>
            <person name="Tung C.H."/>
            <person name="Huang T.K."/>
            <person name="Schmutz J."/>
            <person name="Satoh N."/>
            <person name="Yu J.K."/>
            <person name="Putnam N.H."/>
            <person name="Green R.E."/>
            <person name="Rokhsar D.S."/>
        </authorList>
    </citation>
    <scope>NUCLEOTIDE SEQUENCE [LARGE SCALE GENOMIC DNA]</scope>
    <source>
        <strain evidence="8">S238N-H82</strain>
    </source>
</reference>
<evidence type="ECO:0000256" key="5">
    <source>
        <dbReference type="ARBA" id="ARBA00023274"/>
    </source>
</evidence>
<dbReference type="OrthoDB" id="275534at2759"/>
<dbReference type="InterPro" id="IPR011332">
    <property type="entry name" value="Ribosomal_zn-bd"/>
</dbReference>
<keyword evidence="3" id="KW-0689">Ribosomal protein</keyword>
<evidence type="ECO:0000256" key="2">
    <source>
        <dbReference type="ARBA" id="ARBA00007596"/>
    </source>
</evidence>
<dbReference type="AlphaFoldDB" id="A0A9J7MTJ7"/>
<dbReference type="OMA" id="HCVFREE"/>
<dbReference type="GeneID" id="118418652"/>
<reference evidence="9" key="2">
    <citation type="submission" date="2025-08" db="UniProtKB">
        <authorList>
            <consortium name="RefSeq"/>
        </authorList>
    </citation>
    <scope>IDENTIFICATION</scope>
    <source>
        <strain evidence="9">S238N-H82</strain>
        <tissue evidence="9">Testes</tissue>
    </source>
</reference>
<proteinExistence type="inferred from homology"/>
<comment type="subcellular location">
    <subcellularLocation>
        <location evidence="1">Mitochondrion</location>
    </subcellularLocation>
</comment>
<comment type="similarity">
    <text evidence="2">Belongs to the bacterial ribosomal protein bL33 family.</text>
</comment>
<evidence type="ECO:0000256" key="1">
    <source>
        <dbReference type="ARBA" id="ARBA00004173"/>
    </source>
</evidence>
<evidence type="ECO:0000256" key="4">
    <source>
        <dbReference type="ARBA" id="ARBA00023128"/>
    </source>
</evidence>
<dbReference type="Gene3D" id="2.20.28.120">
    <property type="entry name" value="Ribosomal protein L33"/>
    <property type="match status" value="1"/>
</dbReference>
<keyword evidence="5" id="KW-0687">Ribonucleoprotein</keyword>
<dbReference type="RefSeq" id="XP_035680552.1">
    <property type="nucleotide sequence ID" value="XM_035824659.1"/>
</dbReference>
<dbReference type="SUPFAM" id="SSF57829">
    <property type="entry name" value="Zn-binding ribosomal proteins"/>
    <property type="match status" value="1"/>
</dbReference>
<dbReference type="PANTHER" id="PTHR47037">
    <property type="entry name" value="39S RIBOSOMAL PROTEIN L33, MITOCHONDRIAL"/>
    <property type="match status" value="1"/>
</dbReference>
<gene>
    <name evidence="9" type="primary">LOC118418652</name>
</gene>
<dbReference type="KEGG" id="bfo:118418652"/>
<evidence type="ECO:0000256" key="3">
    <source>
        <dbReference type="ARBA" id="ARBA00022980"/>
    </source>
</evidence>
<dbReference type="Proteomes" id="UP000001554">
    <property type="component" value="Chromosome 1"/>
</dbReference>
<evidence type="ECO:0000313" key="9">
    <source>
        <dbReference type="RefSeq" id="XP_035680552.1"/>
    </source>
</evidence>
<dbReference type="GO" id="GO:1990904">
    <property type="term" value="C:ribonucleoprotein complex"/>
    <property type="evidence" value="ECO:0007669"/>
    <property type="project" value="UniProtKB-KW"/>
</dbReference>
<accession>A0A9J7MTJ7</accession>
<dbReference type="GO" id="GO:0005739">
    <property type="term" value="C:mitochondrion"/>
    <property type="evidence" value="ECO:0007669"/>
    <property type="project" value="UniProtKB-SubCell"/>
</dbReference>
<dbReference type="InterPro" id="IPR038584">
    <property type="entry name" value="Ribosomal_bL33_sf"/>
</dbReference>
<keyword evidence="4" id="KW-0496">Mitochondrion</keyword>
<name>A0A9J7MTJ7_BRAFL</name>
<sequence length="131" mass="14789">MWTWQAYVHLRIIGNHRKCSDEVGKTAPAHSLRDLSSTIMAALGRLSQCGTLFFRNTTFIGSQSRGFHVTAILEKPKSKNVLVLLRSMSGSGCSIVKKRGRTDDKVVAILYDKRVGKHCVFREERRIKSLK</sequence>
<dbReference type="GO" id="GO:0006412">
    <property type="term" value="P:translation"/>
    <property type="evidence" value="ECO:0007669"/>
    <property type="project" value="InterPro"/>
</dbReference>
<protein>
    <recommendedName>
        <fullName evidence="6">Large ribosomal subunit protein bL33m</fullName>
    </recommendedName>
    <alternativeName>
        <fullName evidence="7">39S ribosomal protein L33, mitochondrial</fullName>
    </alternativeName>
</protein>